<dbReference type="AlphaFoldDB" id="A0A9N9IQF4"/>
<dbReference type="Proteomes" id="UP000789570">
    <property type="component" value="Unassembled WGS sequence"/>
</dbReference>
<feature type="non-terminal residue" evidence="1">
    <location>
        <position position="1"/>
    </location>
</feature>
<name>A0A9N9IQF4_9GLOM</name>
<protein>
    <submittedName>
        <fullName evidence="1">17797_t:CDS:1</fullName>
    </submittedName>
</protein>
<reference evidence="1" key="1">
    <citation type="submission" date="2021-06" db="EMBL/GenBank/DDBJ databases">
        <authorList>
            <person name="Kallberg Y."/>
            <person name="Tangrot J."/>
            <person name="Rosling A."/>
        </authorList>
    </citation>
    <scope>NUCLEOTIDE SEQUENCE</scope>
    <source>
        <strain evidence="1">UK204</strain>
    </source>
</reference>
<accession>A0A9N9IQF4</accession>
<dbReference type="EMBL" id="CAJVPQ010016935">
    <property type="protein sequence ID" value="CAG8747054.1"/>
    <property type="molecule type" value="Genomic_DNA"/>
</dbReference>
<organism evidence="1 2">
    <name type="scientific">Funneliformis caledonium</name>
    <dbReference type="NCBI Taxonomy" id="1117310"/>
    <lineage>
        <taxon>Eukaryota</taxon>
        <taxon>Fungi</taxon>
        <taxon>Fungi incertae sedis</taxon>
        <taxon>Mucoromycota</taxon>
        <taxon>Glomeromycotina</taxon>
        <taxon>Glomeromycetes</taxon>
        <taxon>Glomerales</taxon>
        <taxon>Glomeraceae</taxon>
        <taxon>Funneliformis</taxon>
    </lineage>
</organism>
<proteinExistence type="predicted"/>
<sequence>LIQILKHPLFEVNELYSNLQKLKKYCEKLPLMEIRSHKVLVKIHKTPSTTKETTQTYYFSLIEHLKRILQIPIINSKLYFGPGVYNETCEEFWHRDLWAESPLFGQSKINITKGEFASSDFIRYYTLNHNIKYGWIRSFIIVKGILKVRIQLLLSFNEIPLHLKSQDRFLNANQKLWLLE</sequence>
<evidence type="ECO:0000313" key="1">
    <source>
        <dbReference type="EMBL" id="CAG8747054.1"/>
    </source>
</evidence>
<feature type="non-terminal residue" evidence="1">
    <location>
        <position position="180"/>
    </location>
</feature>
<keyword evidence="2" id="KW-1185">Reference proteome</keyword>
<gene>
    <name evidence="1" type="ORF">FCALED_LOCUS16034</name>
</gene>
<comment type="caution">
    <text evidence="1">The sequence shown here is derived from an EMBL/GenBank/DDBJ whole genome shotgun (WGS) entry which is preliminary data.</text>
</comment>
<dbReference type="OrthoDB" id="2427080at2759"/>
<evidence type="ECO:0000313" key="2">
    <source>
        <dbReference type="Proteomes" id="UP000789570"/>
    </source>
</evidence>